<dbReference type="EMBL" id="CAJVQC010048631">
    <property type="protein sequence ID" value="CAG8786477.1"/>
    <property type="molecule type" value="Genomic_DNA"/>
</dbReference>
<feature type="non-terminal residue" evidence="1">
    <location>
        <position position="52"/>
    </location>
</feature>
<name>A0ACA9RCS7_9GLOM</name>
<evidence type="ECO:0000313" key="1">
    <source>
        <dbReference type="EMBL" id="CAG8786477.1"/>
    </source>
</evidence>
<dbReference type="Proteomes" id="UP000789920">
    <property type="component" value="Unassembled WGS sequence"/>
</dbReference>
<proteinExistence type="predicted"/>
<sequence>LKGVTVDIMNAEKIGIVGRTETSGSIVIDDINIKAIGLSDLRSNISYHALGS</sequence>
<evidence type="ECO:0000313" key="2">
    <source>
        <dbReference type="Proteomes" id="UP000789920"/>
    </source>
</evidence>
<organism evidence="1 2">
    <name type="scientific">Racocetra persica</name>
    <dbReference type="NCBI Taxonomy" id="160502"/>
    <lineage>
        <taxon>Eukaryota</taxon>
        <taxon>Fungi</taxon>
        <taxon>Fungi incertae sedis</taxon>
        <taxon>Mucoromycota</taxon>
        <taxon>Glomeromycotina</taxon>
        <taxon>Glomeromycetes</taxon>
        <taxon>Diversisporales</taxon>
        <taxon>Gigasporaceae</taxon>
        <taxon>Racocetra</taxon>
    </lineage>
</organism>
<comment type="caution">
    <text evidence="1">The sequence shown here is derived from an EMBL/GenBank/DDBJ whole genome shotgun (WGS) entry which is preliminary data.</text>
</comment>
<reference evidence="1" key="1">
    <citation type="submission" date="2021-06" db="EMBL/GenBank/DDBJ databases">
        <authorList>
            <person name="Kallberg Y."/>
            <person name="Tangrot J."/>
            <person name="Rosling A."/>
        </authorList>
    </citation>
    <scope>NUCLEOTIDE SEQUENCE</scope>
    <source>
        <strain evidence="1">MA461A</strain>
    </source>
</reference>
<feature type="non-terminal residue" evidence="1">
    <location>
        <position position="1"/>
    </location>
</feature>
<accession>A0ACA9RCS7</accession>
<keyword evidence="2" id="KW-1185">Reference proteome</keyword>
<protein>
    <submittedName>
        <fullName evidence="1">2783_t:CDS:1</fullName>
    </submittedName>
</protein>
<gene>
    <name evidence="1" type="ORF">RPERSI_LOCUS18388</name>
</gene>